<dbReference type="Proteomes" id="UP000318437">
    <property type="component" value="Unassembled WGS sequence"/>
</dbReference>
<evidence type="ECO:0000313" key="2">
    <source>
        <dbReference type="Proteomes" id="UP000318437"/>
    </source>
</evidence>
<accession>A0A5C6CHB8</accession>
<reference evidence="1 2" key="1">
    <citation type="submission" date="2019-02" db="EMBL/GenBank/DDBJ databases">
        <title>Deep-cultivation of Planctomycetes and their phenomic and genomic characterization uncovers novel biology.</title>
        <authorList>
            <person name="Wiegand S."/>
            <person name="Jogler M."/>
            <person name="Boedeker C."/>
            <person name="Pinto D."/>
            <person name="Vollmers J."/>
            <person name="Rivas-Marin E."/>
            <person name="Kohn T."/>
            <person name="Peeters S.H."/>
            <person name="Heuer A."/>
            <person name="Rast P."/>
            <person name="Oberbeckmann S."/>
            <person name="Bunk B."/>
            <person name="Jeske O."/>
            <person name="Meyerdierks A."/>
            <person name="Storesund J.E."/>
            <person name="Kallscheuer N."/>
            <person name="Luecker S."/>
            <person name="Lage O.M."/>
            <person name="Pohl T."/>
            <person name="Merkel B.J."/>
            <person name="Hornburger P."/>
            <person name="Mueller R.-W."/>
            <person name="Bruemmer F."/>
            <person name="Labrenz M."/>
            <person name="Spormann A.M."/>
            <person name="Op Den Camp H."/>
            <person name="Overmann J."/>
            <person name="Amann R."/>
            <person name="Jetten M.S.M."/>
            <person name="Mascher T."/>
            <person name="Medema M.H."/>
            <person name="Devos D.P."/>
            <person name="Kaster A.-K."/>
            <person name="Ovreas L."/>
            <person name="Rohde M."/>
            <person name="Galperin M.Y."/>
            <person name="Jogler C."/>
        </authorList>
    </citation>
    <scope>NUCLEOTIDE SEQUENCE [LARGE SCALE GENOMIC DNA]</scope>
    <source>
        <strain evidence="1 2">Pla144</strain>
    </source>
</reference>
<dbReference type="RefSeq" id="WP_197530876.1">
    <property type="nucleotide sequence ID" value="NZ_SJPS01000007.1"/>
</dbReference>
<dbReference type="EMBL" id="SJPS01000007">
    <property type="protein sequence ID" value="TWU22616.1"/>
    <property type="molecule type" value="Genomic_DNA"/>
</dbReference>
<sequence>MLYLGIDQHARQLTISLRNEEGDVLQARQRMCTWSSTPPTLIKGEA</sequence>
<comment type="caution">
    <text evidence="1">The sequence shown here is derived from an EMBL/GenBank/DDBJ whole genome shotgun (WGS) entry which is preliminary data.</text>
</comment>
<organism evidence="1 2">
    <name type="scientific">Bythopirellula polymerisocia</name>
    <dbReference type="NCBI Taxonomy" id="2528003"/>
    <lineage>
        <taxon>Bacteria</taxon>
        <taxon>Pseudomonadati</taxon>
        <taxon>Planctomycetota</taxon>
        <taxon>Planctomycetia</taxon>
        <taxon>Pirellulales</taxon>
        <taxon>Lacipirellulaceae</taxon>
        <taxon>Bythopirellula</taxon>
    </lineage>
</organism>
<protein>
    <submittedName>
        <fullName evidence="1">Uncharacterized protein</fullName>
    </submittedName>
</protein>
<dbReference type="AlphaFoldDB" id="A0A5C6CHB8"/>
<name>A0A5C6CHB8_9BACT</name>
<proteinExistence type="predicted"/>
<keyword evidence="2" id="KW-1185">Reference proteome</keyword>
<evidence type="ECO:0000313" key="1">
    <source>
        <dbReference type="EMBL" id="TWU22616.1"/>
    </source>
</evidence>
<gene>
    <name evidence="1" type="ORF">Pla144_40760</name>
</gene>